<accession>A0A0S4NBM4</accession>
<dbReference type="GO" id="GO:0005886">
    <property type="term" value="C:plasma membrane"/>
    <property type="evidence" value="ECO:0007669"/>
    <property type="project" value="TreeGrafter"/>
</dbReference>
<dbReference type="RefSeq" id="WP_140945551.1">
    <property type="nucleotide sequence ID" value="NZ_FAOO01000014.1"/>
</dbReference>
<evidence type="ECO:0000259" key="1">
    <source>
        <dbReference type="Pfam" id="PF01814"/>
    </source>
</evidence>
<dbReference type="EMBL" id="FAOO01000014">
    <property type="protein sequence ID" value="CUU07521.1"/>
    <property type="molecule type" value="Genomic_DNA"/>
</dbReference>
<dbReference type="InterPro" id="IPR018720">
    <property type="entry name" value="DUF2249"/>
</dbReference>
<dbReference type="Pfam" id="PF01814">
    <property type="entry name" value="Hemerythrin"/>
    <property type="match status" value="1"/>
</dbReference>
<dbReference type="Pfam" id="PF10006">
    <property type="entry name" value="DUF2249"/>
    <property type="match status" value="1"/>
</dbReference>
<proteinExistence type="predicted"/>
<name>A0A0S4NBM4_9BACT</name>
<protein>
    <submittedName>
        <fullName evidence="3">Hemerythrin-like domain-containing protein</fullName>
    </submittedName>
</protein>
<keyword evidence="4" id="KW-1185">Reference proteome</keyword>
<organism evidence="3 4">
    <name type="scientific">Candidatus Thermokryptus mobilis</name>
    <dbReference type="NCBI Taxonomy" id="1643428"/>
    <lineage>
        <taxon>Bacteria</taxon>
        <taxon>Pseudomonadati</taxon>
        <taxon>Candidatus Kryptoniota</taxon>
        <taxon>Candidatus Thermokryptus</taxon>
    </lineage>
</organism>
<sequence length="252" mass="29590">MKATEQLKKEHNLIRLATVLLEATKNNVEDTEKLLDFFTNFTDKCHHGKEEGILFPALEEAGIPKENGPIQVMLYEHEIGRGLLRQIKEYIQILKIKQDEIYNERISQTISNYVKLLEEHIQKENNVLFVMANIHLSEKTQHEIFDKFEEFEIKEIGAGKHKEYHKLIEEIKEKVFGKSKILDVRDVEPVQRHGIIFGEFDKLKGGESFILINDHDPKPLFYQFQAEREGKFKWEYVLTGPIIWCVKITKQA</sequence>
<feature type="domain" description="Hemerythrin-like" evidence="1">
    <location>
        <begin position="4"/>
        <end position="131"/>
    </location>
</feature>
<gene>
    <name evidence="3" type="ORF">JGI1_01828</name>
</gene>
<dbReference type="OrthoDB" id="9785474at2"/>
<evidence type="ECO:0000259" key="2">
    <source>
        <dbReference type="Pfam" id="PF10006"/>
    </source>
</evidence>
<reference evidence="4" key="1">
    <citation type="submission" date="2015-11" db="EMBL/GenBank/DDBJ databases">
        <authorList>
            <person name="Varghese N."/>
        </authorList>
    </citation>
    <scope>NUCLEOTIDE SEQUENCE [LARGE SCALE GENOMIC DNA]</scope>
</reference>
<dbReference type="Gene3D" id="1.20.120.520">
    <property type="entry name" value="nmb1532 protein domain like"/>
    <property type="match status" value="1"/>
</dbReference>
<feature type="domain" description="DUF2249" evidence="2">
    <location>
        <begin position="182"/>
        <end position="250"/>
    </location>
</feature>
<dbReference type="PANTHER" id="PTHR39966:SF1">
    <property type="entry name" value="HEMERYTHRIN-LIKE DOMAIN-CONTAINING PROTEIN"/>
    <property type="match status" value="1"/>
</dbReference>
<evidence type="ECO:0000313" key="4">
    <source>
        <dbReference type="Proteomes" id="UP000320623"/>
    </source>
</evidence>
<dbReference type="InterPro" id="IPR012312">
    <property type="entry name" value="Hemerythrin-like"/>
</dbReference>
<dbReference type="AlphaFoldDB" id="A0A0S4NBM4"/>
<dbReference type="STRING" id="1643428.GCA_001442855_01791"/>
<dbReference type="CDD" id="cd12108">
    <property type="entry name" value="Hr-like"/>
    <property type="match status" value="1"/>
</dbReference>
<dbReference type="PANTHER" id="PTHR39966">
    <property type="entry name" value="BLL2471 PROTEIN-RELATED"/>
    <property type="match status" value="1"/>
</dbReference>
<dbReference type="Proteomes" id="UP000320623">
    <property type="component" value="Unassembled WGS sequence"/>
</dbReference>
<evidence type="ECO:0000313" key="3">
    <source>
        <dbReference type="EMBL" id="CUU07521.1"/>
    </source>
</evidence>